<dbReference type="EMBL" id="MQVS01000006">
    <property type="protein sequence ID" value="OKL51504.1"/>
    <property type="molecule type" value="Genomic_DNA"/>
</dbReference>
<dbReference type="Pfam" id="PF00588">
    <property type="entry name" value="SpoU_methylase"/>
    <property type="match status" value="1"/>
</dbReference>
<gene>
    <name evidence="5" type="ORF">BSZ40_06555</name>
</gene>
<keyword evidence="3" id="KW-0808">Transferase</keyword>
<dbReference type="Gene3D" id="3.30.1330.30">
    <property type="match status" value="1"/>
</dbReference>
<reference evidence="6" key="1">
    <citation type="submission" date="2016-12" db="EMBL/GenBank/DDBJ databases">
        <authorList>
            <person name="Meng X."/>
        </authorList>
    </citation>
    <scope>NUCLEOTIDE SEQUENCE [LARGE SCALE GENOMIC DNA]</scope>
    <source>
        <strain evidence="6">DSM 20732</strain>
    </source>
</reference>
<dbReference type="PANTHER" id="PTHR43191">
    <property type="entry name" value="RRNA METHYLTRANSFERASE 3"/>
    <property type="match status" value="1"/>
</dbReference>
<keyword evidence="6" id="KW-1185">Reference proteome</keyword>
<dbReference type="InterPro" id="IPR051259">
    <property type="entry name" value="rRNA_Methyltransferase"/>
</dbReference>
<evidence type="ECO:0000256" key="3">
    <source>
        <dbReference type="ARBA" id="ARBA00022679"/>
    </source>
</evidence>
<proteinExistence type="inferred from homology"/>
<comment type="similarity">
    <text evidence="1">Belongs to the class IV-like SAM-binding methyltransferase superfamily. RNA methyltransferase TrmH family.</text>
</comment>
<dbReference type="AlphaFoldDB" id="A0A1Q5PV80"/>
<organism evidence="5 6">
    <name type="scientific">Buchananella hordeovulneris</name>
    <dbReference type="NCBI Taxonomy" id="52770"/>
    <lineage>
        <taxon>Bacteria</taxon>
        <taxon>Bacillati</taxon>
        <taxon>Actinomycetota</taxon>
        <taxon>Actinomycetes</taxon>
        <taxon>Actinomycetales</taxon>
        <taxon>Actinomycetaceae</taxon>
        <taxon>Buchananella</taxon>
    </lineage>
</organism>
<dbReference type="FunCoup" id="A0A1Q5PV80">
    <property type="interactions" value="105"/>
</dbReference>
<evidence type="ECO:0000313" key="6">
    <source>
        <dbReference type="Proteomes" id="UP000185612"/>
    </source>
</evidence>
<evidence type="ECO:0000259" key="4">
    <source>
        <dbReference type="SMART" id="SM00967"/>
    </source>
</evidence>
<accession>A0A1Q5PV80</accession>
<keyword evidence="2" id="KW-0489">Methyltransferase</keyword>
<dbReference type="SMART" id="SM00967">
    <property type="entry name" value="SpoU_sub_bind"/>
    <property type="match status" value="1"/>
</dbReference>
<dbReference type="OrthoDB" id="9794400at2"/>
<protein>
    <recommendedName>
        <fullName evidence="4">RNA 2-O ribose methyltransferase substrate binding domain-containing protein</fullName>
    </recommendedName>
</protein>
<dbReference type="Pfam" id="PF08032">
    <property type="entry name" value="SpoU_sub_bind"/>
    <property type="match status" value="1"/>
</dbReference>
<dbReference type="InterPro" id="IPR029064">
    <property type="entry name" value="Ribosomal_eL30-like_sf"/>
</dbReference>
<dbReference type="STRING" id="52770.BSZ40_06555"/>
<dbReference type="GO" id="GO:0003723">
    <property type="term" value="F:RNA binding"/>
    <property type="evidence" value="ECO:0007669"/>
    <property type="project" value="InterPro"/>
</dbReference>
<dbReference type="Proteomes" id="UP000185612">
    <property type="component" value="Unassembled WGS sequence"/>
</dbReference>
<dbReference type="CDD" id="cd18095">
    <property type="entry name" value="SpoU-like_rRNA-MTase"/>
    <property type="match status" value="1"/>
</dbReference>
<dbReference type="InParanoid" id="A0A1Q5PV80"/>
<dbReference type="InterPro" id="IPR001537">
    <property type="entry name" value="SpoU_MeTrfase"/>
</dbReference>
<evidence type="ECO:0000256" key="1">
    <source>
        <dbReference type="ARBA" id="ARBA00007228"/>
    </source>
</evidence>
<comment type="caution">
    <text evidence="5">The sequence shown here is derived from an EMBL/GenBank/DDBJ whole genome shotgun (WGS) entry which is preliminary data.</text>
</comment>
<name>A0A1Q5PV80_9ACTO</name>
<dbReference type="GO" id="GO:0008173">
    <property type="term" value="F:RNA methyltransferase activity"/>
    <property type="evidence" value="ECO:0007669"/>
    <property type="project" value="InterPro"/>
</dbReference>
<dbReference type="SUPFAM" id="SSF55315">
    <property type="entry name" value="L30e-like"/>
    <property type="match status" value="1"/>
</dbReference>
<evidence type="ECO:0000256" key="2">
    <source>
        <dbReference type="ARBA" id="ARBA00022603"/>
    </source>
</evidence>
<evidence type="ECO:0000313" key="5">
    <source>
        <dbReference type="EMBL" id="OKL51504.1"/>
    </source>
</evidence>
<dbReference type="InterPro" id="IPR029026">
    <property type="entry name" value="tRNA_m1G_MTases_N"/>
</dbReference>
<dbReference type="GO" id="GO:0032259">
    <property type="term" value="P:methylation"/>
    <property type="evidence" value="ECO:0007669"/>
    <property type="project" value="UniProtKB-KW"/>
</dbReference>
<feature type="domain" description="RNA 2-O ribose methyltransferase substrate binding" evidence="4">
    <location>
        <begin position="33"/>
        <end position="106"/>
    </location>
</feature>
<dbReference type="SUPFAM" id="SSF75217">
    <property type="entry name" value="alpha/beta knot"/>
    <property type="match status" value="1"/>
</dbReference>
<dbReference type="PANTHER" id="PTHR43191:SF2">
    <property type="entry name" value="RRNA METHYLTRANSFERASE 3, MITOCHONDRIAL"/>
    <property type="match status" value="1"/>
</dbReference>
<dbReference type="InterPro" id="IPR029028">
    <property type="entry name" value="Alpha/beta_knot_MTases"/>
</dbReference>
<dbReference type="GO" id="GO:0005737">
    <property type="term" value="C:cytoplasm"/>
    <property type="evidence" value="ECO:0007669"/>
    <property type="project" value="UniProtKB-ARBA"/>
</dbReference>
<dbReference type="GO" id="GO:0006396">
    <property type="term" value="P:RNA processing"/>
    <property type="evidence" value="ECO:0007669"/>
    <property type="project" value="InterPro"/>
</dbReference>
<dbReference type="Gene3D" id="3.40.1280.10">
    <property type="match status" value="1"/>
</dbReference>
<dbReference type="InterPro" id="IPR013123">
    <property type="entry name" value="SpoU_subst-bd"/>
</dbReference>
<sequence>MRPDMLANPRSERVNRVAALSGRSARLKHNQLLVEGPQAVRELLMHRAPTVRDVYLTDAARQRYPDVAELAAERVRFVHLVSPQVARAMSPDCQGVLAVSQLAAIAGRQADIADVVAGARLVVVLPAASDPGNVGTIIRAADACGADAVLVAVGSVDVTSPKVVRATAGSLFHLPVLTGLELPNIAAALRQAGLQILGADGYGSLVLEDSGELLAAPTAWVLGNEAHGLGQAEKAICDDTVRITLHGAAESLNVAAAAAIVLHATAHAQHAARA</sequence>